<evidence type="ECO:0000313" key="1">
    <source>
        <dbReference type="EMBL" id="CAI0445495.1"/>
    </source>
</evidence>
<organism evidence="1 2">
    <name type="scientific">Linum tenue</name>
    <dbReference type="NCBI Taxonomy" id="586396"/>
    <lineage>
        <taxon>Eukaryota</taxon>
        <taxon>Viridiplantae</taxon>
        <taxon>Streptophyta</taxon>
        <taxon>Embryophyta</taxon>
        <taxon>Tracheophyta</taxon>
        <taxon>Spermatophyta</taxon>
        <taxon>Magnoliopsida</taxon>
        <taxon>eudicotyledons</taxon>
        <taxon>Gunneridae</taxon>
        <taxon>Pentapetalae</taxon>
        <taxon>rosids</taxon>
        <taxon>fabids</taxon>
        <taxon>Malpighiales</taxon>
        <taxon>Linaceae</taxon>
        <taxon>Linum</taxon>
    </lineage>
</organism>
<comment type="caution">
    <text evidence="1">The sequence shown here is derived from an EMBL/GenBank/DDBJ whole genome shotgun (WGS) entry which is preliminary data.</text>
</comment>
<sequence length="15" mass="1804">MILLILDLAPKWFCQ</sequence>
<dbReference type="Proteomes" id="UP001154282">
    <property type="component" value="Unassembled WGS sequence"/>
</dbReference>
<proteinExistence type="predicted"/>
<name>A0AAV0MGF6_9ROSI</name>
<evidence type="ECO:0000313" key="2">
    <source>
        <dbReference type="Proteomes" id="UP001154282"/>
    </source>
</evidence>
<gene>
    <name evidence="1" type="ORF">LITE_LOCUS28592</name>
</gene>
<accession>A0AAV0MGF6</accession>
<dbReference type="EMBL" id="CAMGYJ010000007">
    <property type="protein sequence ID" value="CAI0445495.1"/>
    <property type="molecule type" value="Genomic_DNA"/>
</dbReference>
<reference evidence="1" key="1">
    <citation type="submission" date="2022-08" db="EMBL/GenBank/DDBJ databases">
        <authorList>
            <person name="Gutierrez-Valencia J."/>
        </authorList>
    </citation>
    <scope>NUCLEOTIDE SEQUENCE</scope>
</reference>
<keyword evidence="2" id="KW-1185">Reference proteome</keyword>
<protein>
    <submittedName>
        <fullName evidence="1">Uncharacterized protein</fullName>
    </submittedName>
</protein>